<name>A0A4Y8KSZ9_9MICO</name>
<evidence type="ECO:0000259" key="2">
    <source>
        <dbReference type="Pfam" id="PF24481"/>
    </source>
</evidence>
<dbReference type="EMBL" id="SOHQ01000015">
    <property type="protein sequence ID" value="TFD80550.1"/>
    <property type="molecule type" value="Genomic_DNA"/>
</dbReference>
<dbReference type="Pfam" id="PF24481">
    <property type="entry name" value="CT398_CC"/>
    <property type="match status" value="1"/>
</dbReference>
<proteinExistence type="predicted"/>
<dbReference type="OrthoDB" id="9784388at2"/>
<dbReference type="InterPro" id="IPR003743">
    <property type="entry name" value="Zf-RING_7"/>
</dbReference>
<dbReference type="Pfam" id="PF02591">
    <property type="entry name" value="Zn_ribbon_9"/>
    <property type="match status" value="1"/>
</dbReference>
<evidence type="ECO:0000259" key="1">
    <source>
        <dbReference type="Pfam" id="PF02591"/>
    </source>
</evidence>
<dbReference type="PANTHER" id="PTHR39082">
    <property type="entry name" value="PHOSPHOLIPASE C-BETA-2-RELATED"/>
    <property type="match status" value="1"/>
</dbReference>
<organism evidence="3 4">
    <name type="scientific">Cryobacterium psychrophilum</name>
    <dbReference type="NCBI Taxonomy" id="41988"/>
    <lineage>
        <taxon>Bacteria</taxon>
        <taxon>Bacillati</taxon>
        <taxon>Actinomycetota</taxon>
        <taxon>Actinomycetes</taxon>
        <taxon>Micrococcales</taxon>
        <taxon>Microbacteriaceae</taxon>
        <taxon>Cryobacterium</taxon>
    </lineage>
</organism>
<reference evidence="3 4" key="1">
    <citation type="submission" date="2019-03" db="EMBL/GenBank/DDBJ databases">
        <title>Genomics of glacier-inhabiting Cryobacterium strains.</title>
        <authorList>
            <person name="Liu Q."/>
            <person name="Xin Y.-H."/>
        </authorList>
    </citation>
    <scope>NUCLEOTIDE SEQUENCE [LARGE SCALE GENOMIC DNA]</scope>
    <source>
        <strain evidence="3 4">CGMCC 1.4292</strain>
    </source>
</reference>
<evidence type="ECO:0000313" key="4">
    <source>
        <dbReference type="Proteomes" id="UP000298218"/>
    </source>
</evidence>
<sequence>MKSTPLQQKELLRLQALDTKVLQVTHQTTALPQNAEVLSLKREADAVRARLTTEGGALDDVRTELGRIESDVAVVEKRIARDTDRVQHTSSIKDVHALETELTALRKRLFDLEEIEIAVMERLEEHEAAVAVVVAEREAVAERMAVAESARDELLVDLERQLGELRRDRLTVAGTIDEELVALYEKRRVAGRGNAAALLRARTCSGCTMTLTGNDLAEVRQAAADEVIFCPDCGAILVRTEESGI</sequence>
<comment type="caution">
    <text evidence="3">The sequence shown here is derived from an EMBL/GenBank/DDBJ whole genome shotgun (WGS) entry which is preliminary data.</text>
</comment>
<feature type="domain" description="CT398-like coiled coil hairpin" evidence="2">
    <location>
        <begin position="14"/>
        <end position="189"/>
    </location>
</feature>
<dbReference type="Gene3D" id="1.10.287.1490">
    <property type="match status" value="1"/>
</dbReference>
<dbReference type="RefSeq" id="WP_134171518.1">
    <property type="nucleotide sequence ID" value="NZ_SODI01000001.1"/>
</dbReference>
<dbReference type="InterPro" id="IPR052376">
    <property type="entry name" value="Oxidative_Scav/Glycosyltrans"/>
</dbReference>
<protein>
    <submittedName>
        <fullName evidence="3">Uncharacterized protein</fullName>
    </submittedName>
</protein>
<evidence type="ECO:0000313" key="3">
    <source>
        <dbReference type="EMBL" id="TFD80550.1"/>
    </source>
</evidence>
<keyword evidence="4" id="KW-1185">Reference proteome</keyword>
<dbReference type="AlphaFoldDB" id="A0A4Y8KSZ9"/>
<dbReference type="InterPro" id="IPR056003">
    <property type="entry name" value="CT398_CC_hairpin"/>
</dbReference>
<dbReference type="PANTHER" id="PTHR39082:SF1">
    <property type="entry name" value="SCAVENGER RECEPTOR CLASS A MEMBER 3"/>
    <property type="match status" value="1"/>
</dbReference>
<feature type="domain" description="C4-type zinc ribbon" evidence="1">
    <location>
        <begin position="203"/>
        <end position="237"/>
    </location>
</feature>
<gene>
    <name evidence="3" type="ORF">E3T53_05615</name>
</gene>
<dbReference type="Proteomes" id="UP000298218">
    <property type="component" value="Unassembled WGS sequence"/>
</dbReference>
<accession>A0A4Y8KSZ9</accession>